<feature type="transmembrane region" description="Helical" evidence="1">
    <location>
        <begin position="39"/>
        <end position="59"/>
    </location>
</feature>
<dbReference type="SUPFAM" id="SSF81442">
    <property type="entry name" value="Cytochrome c oxidase subunit I-like"/>
    <property type="match status" value="1"/>
</dbReference>
<organism evidence="2 3">
    <name type="scientific">Paenibacillus faecis</name>
    <dbReference type="NCBI Taxonomy" id="862114"/>
    <lineage>
        <taxon>Bacteria</taxon>
        <taxon>Bacillati</taxon>
        <taxon>Bacillota</taxon>
        <taxon>Bacilli</taxon>
        <taxon>Bacillales</taxon>
        <taxon>Paenibacillaceae</taxon>
        <taxon>Paenibacillus</taxon>
    </lineage>
</organism>
<evidence type="ECO:0000313" key="3">
    <source>
        <dbReference type="Proteomes" id="UP000325218"/>
    </source>
</evidence>
<keyword evidence="1" id="KW-0472">Membrane</keyword>
<dbReference type="RefSeq" id="WP_148453443.1">
    <property type="nucleotide sequence ID" value="NZ_VSDO01000003.1"/>
</dbReference>
<dbReference type="EMBL" id="VSDO01000003">
    <property type="protein sequence ID" value="TYA12084.1"/>
    <property type="molecule type" value="Genomic_DNA"/>
</dbReference>
<keyword evidence="1" id="KW-0812">Transmembrane</keyword>
<evidence type="ECO:0000256" key="1">
    <source>
        <dbReference type="SAM" id="Phobius"/>
    </source>
</evidence>
<dbReference type="InterPro" id="IPR036927">
    <property type="entry name" value="Cyt_c_oxase-like_su1_sf"/>
</dbReference>
<name>A0A5D0CRZ1_9BACL</name>
<sequence length="130" mass="14248">MKITGITYLKVSVVYFVIGILLGMYMSMNHDYDLGSVHAHVNLLGWASFALAGVIYWLFPKGAASFLGVLQFWTHMIGFPVMMVALAMVVKGNAAFERITALGAILVTVSVLLFAVNVFLNVRPEHGARK</sequence>
<keyword evidence="3" id="KW-1185">Reference proteome</keyword>
<feature type="transmembrane region" description="Helical" evidence="1">
    <location>
        <begin position="66"/>
        <end position="89"/>
    </location>
</feature>
<dbReference type="Proteomes" id="UP000325218">
    <property type="component" value="Unassembled WGS sequence"/>
</dbReference>
<protein>
    <submittedName>
        <fullName evidence="2">Cytochrome-c oxidase</fullName>
    </submittedName>
</protein>
<comment type="caution">
    <text evidence="2">The sequence shown here is derived from an EMBL/GenBank/DDBJ whole genome shotgun (WGS) entry which is preliminary data.</text>
</comment>
<evidence type="ECO:0000313" key="2">
    <source>
        <dbReference type="EMBL" id="TYA12084.1"/>
    </source>
</evidence>
<keyword evidence="1" id="KW-1133">Transmembrane helix</keyword>
<dbReference type="AlphaFoldDB" id="A0A5D0CRZ1"/>
<feature type="transmembrane region" description="Helical" evidence="1">
    <location>
        <begin position="101"/>
        <end position="120"/>
    </location>
</feature>
<accession>A0A5D0CRZ1</accession>
<proteinExistence type="predicted"/>
<feature type="transmembrane region" description="Helical" evidence="1">
    <location>
        <begin position="7"/>
        <end position="27"/>
    </location>
</feature>
<reference evidence="2 3" key="1">
    <citation type="submission" date="2019-08" db="EMBL/GenBank/DDBJ databases">
        <title>Genome sequencing of Paenibacillus faecis DSM 23593(T).</title>
        <authorList>
            <person name="Kook J.-K."/>
            <person name="Park S.-N."/>
            <person name="Lim Y.K."/>
        </authorList>
    </citation>
    <scope>NUCLEOTIDE SEQUENCE [LARGE SCALE GENOMIC DNA]</scope>
    <source>
        <strain evidence="2 3">DSM 23593</strain>
    </source>
</reference>
<dbReference type="OrthoDB" id="9808748at2"/>
<gene>
    <name evidence="2" type="ORF">FRY98_15255</name>
</gene>
<dbReference type="Gene3D" id="1.20.210.10">
    <property type="entry name" value="Cytochrome c oxidase-like, subunit I domain"/>
    <property type="match status" value="1"/>
</dbReference>